<dbReference type="PANTHER" id="PTHR45617:SF181">
    <property type="entry name" value="LP04042P"/>
    <property type="match status" value="1"/>
</dbReference>
<feature type="signal peptide" evidence="4">
    <location>
        <begin position="1"/>
        <end position="16"/>
    </location>
</feature>
<dbReference type="OrthoDB" id="27267at2759"/>
<gene>
    <name evidence="5" type="ORF">DSTB1V02_LOCUS11281</name>
</gene>
<dbReference type="AlphaFoldDB" id="A0A7R9AC80"/>
<dbReference type="FunFam" id="3.80.10.10:FF:001360">
    <property type="entry name" value="Uncharacterized protein"/>
    <property type="match status" value="1"/>
</dbReference>
<name>A0A7R9AC80_9CRUS</name>
<evidence type="ECO:0008006" key="7">
    <source>
        <dbReference type="Google" id="ProtNLM"/>
    </source>
</evidence>
<evidence type="ECO:0000256" key="2">
    <source>
        <dbReference type="ARBA" id="ARBA00022737"/>
    </source>
</evidence>
<keyword evidence="1" id="KW-0433">Leucine-rich repeat</keyword>
<reference evidence="5" key="1">
    <citation type="submission" date="2020-11" db="EMBL/GenBank/DDBJ databases">
        <authorList>
            <person name="Tran Van P."/>
        </authorList>
    </citation>
    <scope>NUCLEOTIDE SEQUENCE</scope>
</reference>
<evidence type="ECO:0000256" key="1">
    <source>
        <dbReference type="ARBA" id="ARBA00022614"/>
    </source>
</evidence>
<dbReference type="SUPFAM" id="SSF52058">
    <property type="entry name" value="L domain-like"/>
    <property type="match status" value="1"/>
</dbReference>
<feature type="region of interest" description="Disordered" evidence="3">
    <location>
        <begin position="429"/>
        <end position="458"/>
    </location>
</feature>
<keyword evidence="2" id="KW-0677">Repeat</keyword>
<dbReference type="Proteomes" id="UP000677054">
    <property type="component" value="Unassembled WGS sequence"/>
</dbReference>
<keyword evidence="4" id="KW-0732">Signal</keyword>
<dbReference type="InterPro" id="IPR032675">
    <property type="entry name" value="LRR_dom_sf"/>
</dbReference>
<dbReference type="InterPro" id="IPR003591">
    <property type="entry name" value="Leu-rich_rpt_typical-subtyp"/>
</dbReference>
<organism evidence="5">
    <name type="scientific">Darwinula stevensoni</name>
    <dbReference type="NCBI Taxonomy" id="69355"/>
    <lineage>
        <taxon>Eukaryota</taxon>
        <taxon>Metazoa</taxon>
        <taxon>Ecdysozoa</taxon>
        <taxon>Arthropoda</taxon>
        <taxon>Crustacea</taxon>
        <taxon>Oligostraca</taxon>
        <taxon>Ostracoda</taxon>
        <taxon>Podocopa</taxon>
        <taxon>Podocopida</taxon>
        <taxon>Darwinulocopina</taxon>
        <taxon>Darwinuloidea</taxon>
        <taxon>Darwinulidae</taxon>
        <taxon>Darwinula</taxon>
    </lineage>
</organism>
<evidence type="ECO:0000256" key="4">
    <source>
        <dbReference type="SAM" id="SignalP"/>
    </source>
</evidence>
<dbReference type="PROSITE" id="PS51450">
    <property type="entry name" value="LRR"/>
    <property type="match status" value="3"/>
</dbReference>
<accession>A0A7R9AC80</accession>
<feature type="chain" id="PRO_5036209795" description="Connectin" evidence="4">
    <location>
        <begin position="17"/>
        <end position="490"/>
    </location>
</feature>
<evidence type="ECO:0000313" key="6">
    <source>
        <dbReference type="Proteomes" id="UP000677054"/>
    </source>
</evidence>
<dbReference type="InterPro" id="IPR001611">
    <property type="entry name" value="Leu-rich_rpt"/>
</dbReference>
<dbReference type="SMART" id="SM00369">
    <property type="entry name" value="LRR_TYP"/>
    <property type="match status" value="9"/>
</dbReference>
<dbReference type="Pfam" id="PF13855">
    <property type="entry name" value="LRR_8"/>
    <property type="match status" value="2"/>
</dbReference>
<dbReference type="PANTHER" id="PTHR45617">
    <property type="entry name" value="LEUCINE RICH REPEAT FAMILY PROTEIN"/>
    <property type="match status" value="1"/>
</dbReference>
<evidence type="ECO:0000256" key="3">
    <source>
        <dbReference type="SAM" id="MobiDB-lite"/>
    </source>
</evidence>
<sequence>AGCLLLLTLLTDLCRAGNETEGGGTTKMNLCALQQAVPDPSDLRMVCYCDVFSPESFDATDVDCWVIGRIEPGDPVWGYFRDQQSVQVLRVHLRMDGQLTFLPSKAWRGLGKLRDLTISNANISVVEGGSFLDMESVKKISLRRNEFQVLQPEAFFNLPLLQVLDMGENKIERLEAGIFQEMPTLKDLYLDRNEIQEVQDLSFQHLGALKELDLWKNKIKILTSKAFVGLRNLTRLDLRDNLIEFLNNFTFHDLESLETLNLMGNRVRFIDDDAFAGLANLYELNLKDNKLINLGGEVFLTTPKLVSLDLRQNVLETLTERTMAPLRSNLLKAFAGLELAGNNLLCDCRLSWVYELLTESESSILNSSLSSIHCYLDPDYDNVIKKDGKHGYPVYETTTYVLGVQVTLLLIPKDRLPCPALLGASTTRSTEAVIGSDSTSPSTSPPGRGTEAPNPGASIMESLANKTASTNFLQVILVCFMMSAVAFAQV</sequence>
<dbReference type="EMBL" id="LR903123">
    <property type="protein sequence ID" value="CAD7251515.1"/>
    <property type="molecule type" value="Genomic_DNA"/>
</dbReference>
<proteinExistence type="predicted"/>
<keyword evidence="6" id="KW-1185">Reference proteome</keyword>
<dbReference type="Gene3D" id="3.80.10.10">
    <property type="entry name" value="Ribonuclease Inhibitor"/>
    <property type="match status" value="2"/>
</dbReference>
<protein>
    <recommendedName>
        <fullName evidence="7">Connectin</fullName>
    </recommendedName>
</protein>
<dbReference type="EMBL" id="CAJPEV010003606">
    <property type="protein sequence ID" value="CAG0900128.1"/>
    <property type="molecule type" value="Genomic_DNA"/>
</dbReference>
<feature type="compositionally biased region" description="Low complexity" evidence="3">
    <location>
        <begin position="435"/>
        <end position="450"/>
    </location>
</feature>
<evidence type="ECO:0000313" key="5">
    <source>
        <dbReference type="EMBL" id="CAD7251515.1"/>
    </source>
</evidence>
<feature type="non-terminal residue" evidence="5">
    <location>
        <position position="1"/>
    </location>
</feature>